<proteinExistence type="predicted"/>
<accession>A0A4P9K5I7</accession>
<dbReference type="RefSeq" id="WP_138563950.1">
    <property type="nucleotide sequence ID" value="NZ_CP040602.1"/>
</dbReference>
<reference evidence="2 3" key="1">
    <citation type="submission" date="2019-05" db="EMBL/GenBank/DDBJ databases">
        <title>Thiomicrorhabdus sediminis sp. nov, a novel sulfur-oxidizing bacterium isolated from coastal sediment.</title>
        <authorList>
            <person name="Liu X."/>
        </authorList>
    </citation>
    <scope>NUCLEOTIDE SEQUENCE [LARGE SCALE GENOMIC DNA]</scope>
    <source>
        <strain evidence="2 3">G1</strain>
    </source>
</reference>
<dbReference type="OrthoDB" id="5612073at2"/>
<organism evidence="2 3">
    <name type="scientific">Thiomicrorhabdus sediminis</name>
    <dbReference type="NCBI Taxonomy" id="2580412"/>
    <lineage>
        <taxon>Bacteria</taxon>
        <taxon>Pseudomonadati</taxon>
        <taxon>Pseudomonadota</taxon>
        <taxon>Gammaproteobacteria</taxon>
        <taxon>Thiotrichales</taxon>
        <taxon>Piscirickettsiaceae</taxon>
        <taxon>Thiomicrorhabdus</taxon>
    </lineage>
</organism>
<keyword evidence="1" id="KW-0732">Signal</keyword>
<evidence type="ECO:0000256" key="1">
    <source>
        <dbReference type="SAM" id="SignalP"/>
    </source>
</evidence>
<evidence type="ECO:0000313" key="2">
    <source>
        <dbReference type="EMBL" id="QCU89516.1"/>
    </source>
</evidence>
<feature type="chain" id="PRO_5020226925" description="Sporulation related domain-containing protein" evidence="1">
    <location>
        <begin position="28"/>
        <end position="187"/>
    </location>
</feature>
<evidence type="ECO:0008006" key="4">
    <source>
        <dbReference type="Google" id="ProtNLM"/>
    </source>
</evidence>
<evidence type="ECO:0000313" key="3">
    <source>
        <dbReference type="Proteomes" id="UP000304864"/>
    </source>
</evidence>
<dbReference type="Proteomes" id="UP000304864">
    <property type="component" value="Chromosome"/>
</dbReference>
<name>A0A4P9K5I7_9GAMM</name>
<feature type="signal peptide" evidence="1">
    <location>
        <begin position="1"/>
        <end position="27"/>
    </location>
</feature>
<dbReference type="EMBL" id="CP040602">
    <property type="protein sequence ID" value="QCU89516.1"/>
    <property type="molecule type" value="Genomic_DNA"/>
</dbReference>
<keyword evidence="3" id="KW-1185">Reference proteome</keyword>
<gene>
    <name evidence="2" type="ORF">FE785_02130</name>
</gene>
<dbReference type="KEGG" id="thig:FE785_02130"/>
<dbReference type="AlphaFoldDB" id="A0A4P9K5I7"/>
<sequence length="187" mass="21163">MNLFSHKHLKTTLALCVLSYLPNLAQAFSEPCQLVAQMVGSKTYQVMPLRLASMASPAQINRDWQLQPVENHGAWYIYQTPTPWMTKEQCAPLTKNVGANVIEFVPVLMNKTSGHHAVISGNFIIKVYQYRDLAKVIKQYNFLQLSPLPNPQSVIVDVKPQSSYDRLIETLDKDRDVDLALPILIEP</sequence>
<protein>
    <recommendedName>
        <fullName evidence="4">Sporulation related domain-containing protein</fullName>
    </recommendedName>
</protein>